<dbReference type="HAMAP" id="MF_00324">
    <property type="entry name" value="DNApol_II_L_arch"/>
    <property type="match status" value="1"/>
</dbReference>
<evidence type="ECO:0000256" key="13">
    <source>
        <dbReference type="ARBA" id="ARBA00049244"/>
    </source>
</evidence>
<evidence type="ECO:0000256" key="2">
    <source>
        <dbReference type="ARBA" id="ARBA00011315"/>
    </source>
</evidence>
<keyword evidence="11 14" id="KW-0511">Multifunctional enzyme</keyword>
<comment type="catalytic activity">
    <reaction evidence="13 14">
        <text>DNA(n) + a 2'-deoxyribonucleoside 5'-triphosphate = DNA(n+1) + diphosphate</text>
        <dbReference type="Rhea" id="RHEA:22508"/>
        <dbReference type="Rhea" id="RHEA-COMP:17339"/>
        <dbReference type="Rhea" id="RHEA-COMP:17340"/>
        <dbReference type="ChEBI" id="CHEBI:33019"/>
        <dbReference type="ChEBI" id="CHEBI:61560"/>
        <dbReference type="ChEBI" id="CHEBI:173112"/>
        <dbReference type="EC" id="2.7.7.7"/>
    </reaction>
</comment>
<dbReference type="GO" id="GO:0003677">
    <property type="term" value="F:DNA binding"/>
    <property type="evidence" value="ECO:0007669"/>
    <property type="project" value="UniProtKB-UniRule"/>
</dbReference>
<keyword evidence="10 14" id="KW-0238">DNA-binding</keyword>
<evidence type="ECO:0000256" key="8">
    <source>
        <dbReference type="ARBA" id="ARBA00022839"/>
    </source>
</evidence>
<evidence type="ECO:0000256" key="3">
    <source>
        <dbReference type="ARBA" id="ARBA00022679"/>
    </source>
</evidence>
<dbReference type="GO" id="GO:0003887">
    <property type="term" value="F:DNA-directed DNA polymerase activity"/>
    <property type="evidence" value="ECO:0007669"/>
    <property type="project" value="UniProtKB-UniRule"/>
</dbReference>
<dbReference type="GO" id="GO:0006261">
    <property type="term" value="P:DNA-templated DNA replication"/>
    <property type="evidence" value="ECO:0007669"/>
    <property type="project" value="UniProtKB-UniRule"/>
</dbReference>
<comment type="catalytic activity">
    <reaction evidence="14">
        <text>Exonucleolytic cleavage in the 3'- to 5'-direction to yield nucleoside 5'-phosphates.</text>
        <dbReference type="EC" id="3.1.11.1"/>
    </reaction>
</comment>
<evidence type="ECO:0000313" key="19">
    <source>
        <dbReference type="EMBL" id="RLE51233.1"/>
    </source>
</evidence>
<evidence type="ECO:0000256" key="7">
    <source>
        <dbReference type="ARBA" id="ARBA00022801"/>
    </source>
</evidence>
<dbReference type="InterPro" id="IPR016033">
    <property type="entry name" value="PolC_DP2_N"/>
</dbReference>
<evidence type="ECO:0000256" key="14">
    <source>
        <dbReference type="HAMAP-Rule" id="MF_00324"/>
    </source>
</evidence>
<reference evidence="20 21" key="1">
    <citation type="submission" date="2018-06" db="EMBL/GenBank/DDBJ databases">
        <title>Extensive metabolic versatility and redundancy in microbially diverse, dynamic hydrothermal sediments.</title>
        <authorList>
            <person name="Dombrowski N."/>
            <person name="Teske A."/>
            <person name="Baker B.J."/>
        </authorList>
    </citation>
    <scope>NUCLEOTIDE SEQUENCE [LARGE SCALE GENOMIC DNA]</scope>
    <source>
        <strain evidence="19">B34_G17</strain>
        <strain evidence="18">B66_G16</strain>
    </source>
</reference>
<dbReference type="PANTHER" id="PTHR42210:SF1">
    <property type="entry name" value="DNA POLYMERASE II LARGE SUBUNIT"/>
    <property type="match status" value="1"/>
</dbReference>
<comment type="subunit">
    <text evidence="2 14">Heterodimer of a large subunit and a small subunit.</text>
</comment>
<evidence type="ECO:0000256" key="4">
    <source>
        <dbReference type="ARBA" id="ARBA00022695"/>
    </source>
</evidence>
<dbReference type="AlphaFoldDB" id="A0A497EV17"/>
<proteinExistence type="inferred from homology"/>
<evidence type="ECO:0000313" key="20">
    <source>
        <dbReference type="Proteomes" id="UP000272051"/>
    </source>
</evidence>
<dbReference type="GO" id="GO:0008310">
    <property type="term" value="F:single-stranded DNA 3'-5' DNA exonuclease activity"/>
    <property type="evidence" value="ECO:0007669"/>
    <property type="project" value="UniProtKB-EC"/>
</dbReference>
<dbReference type="InterPro" id="IPR004475">
    <property type="entry name" value="PolC_DP2"/>
</dbReference>
<gene>
    <name evidence="14" type="primary">polC</name>
    <name evidence="18" type="ORF">DRJ31_06100</name>
    <name evidence="19" type="ORF">DRJ33_06300</name>
</gene>
<evidence type="ECO:0000313" key="21">
    <source>
        <dbReference type="Proteomes" id="UP000278475"/>
    </source>
</evidence>
<dbReference type="NCBIfam" id="TIGR00354">
    <property type="entry name" value="polC"/>
    <property type="match status" value="1"/>
</dbReference>
<evidence type="ECO:0000256" key="1">
    <source>
        <dbReference type="ARBA" id="ARBA00011053"/>
    </source>
</evidence>
<comment type="caution">
    <text evidence="19">The sequence shown here is derived from an EMBL/GenBank/DDBJ whole genome shotgun (WGS) entry which is preliminary data.</text>
</comment>
<dbReference type="Pfam" id="PF24844">
    <property type="entry name" value="PolC_DP2_central"/>
    <property type="match status" value="1"/>
</dbReference>
<dbReference type="EC" id="2.7.7.7" evidence="14"/>
<keyword evidence="4 14" id="KW-0548">Nucleotidyltransferase</keyword>
<comment type="similarity">
    <text evidence="1 14">Belongs to the archaeal DNA polymerase II family.</text>
</comment>
<keyword evidence="5 14" id="KW-0235">DNA replication</keyword>
<keyword evidence="3 14" id="KW-0808">Transferase</keyword>
<dbReference type="InterPro" id="IPR056172">
    <property type="entry name" value="PolC_DP2_cat_dom"/>
</dbReference>
<evidence type="ECO:0000256" key="9">
    <source>
        <dbReference type="ARBA" id="ARBA00022932"/>
    </source>
</evidence>
<evidence type="ECO:0000259" key="17">
    <source>
        <dbReference type="Pfam" id="PF24846"/>
    </source>
</evidence>
<dbReference type="EMBL" id="QMQV01000052">
    <property type="protein sequence ID" value="RLE48964.1"/>
    <property type="molecule type" value="Genomic_DNA"/>
</dbReference>
<dbReference type="Proteomes" id="UP000272051">
    <property type="component" value="Unassembled WGS sequence"/>
</dbReference>
<sequence length="1133" mass="127710">MNASPEIANYFALLEEEVHRLYGIASQARNKGLDPRNYVEVYQAKDLASRVEGLIGLRGLADRIRELSKVVSREEVAFKIAEEIIRGKFGRFDDEKAAELAIRVALAILTEGITAAPLQGIDSVKIKKNADGTSYLAIYYAGPIRSAGGTEQALTVLVGDFVRRLLHLDRYKPSEDEVNRFIEELRLYERKVSRFQFHFSDDELRDFLVRIPVEITGPPTDPYEVSVYRNLRRIETNRVRGGALRVLNDGVAGKAAKLKKIIDKLGIIGWDWLKGKEEDNTNEVYKEPDYLYDLVGGRPIISQPSRIGGLRLRYGRCRNTGLAAVGLHPATMAILEGFTAIGTQLRIEKPGKSAIITAVDSIHGPIVKLRDGSVIELESEEEALSLKKQIEEILFLGDILIGFGEFLENNHNLLPPGYCEEIWSEEVLKAIKEKGEDNVNNSLKCHGLSFERVVLYAEKPLEIKPSAEEAIKISKALNVPLHPKYTFFFEEVTSEELLYLRDILRKSASTASETILEYRGEVKRILEKLRCSHRVKENQIVLGRDQSLVLREILAAEKDVDVNSIMHERITPIEIVEKLSGIRVRSKGGTFIGARMGRPEKAKPRLMKPPVHVLFPVGLSGGATRDVLKAAEKELIEVEVATKRCEKCGNLTYMNKCERCGSPTHEVFVCRICGRYYSEPVTCCNVKTSPHMKRMVNLKDALTKAMKNVEVKVDNLKGVKGLVSKSKTPELLEKGLLRAKYGIYVYKDGTTRFDVTNAPLTHFKPREIGVSVQRLRQLGYEKDYLGRELTRDDQILELKPQDVIIPVKCAKYLYKVAMFVDELLEKVYGLEPYYKLRSLSDLIGHLVIGIAPHTSAGVIGRIIGFTEASVCYAHPYWHAAKRRNCDGDEDAIMLALDALLNFSKEYLPEKRGGLMDAPLVVTIVINPLEVDEESHNVEVVDKFPLEFYQAAEKYADPRECLKFVEVVKHRLNKAEQYEKFKFVHQVSDLNKGPKTSSYSKLKTMLDKVKLQLSLAEKIAAVDVQGVVEGVLKHHFIPDLVGNLRAFLSQEFRCKNCGTRYRRLPLSGKCRKCGGELTLTVFEGAVVKYLPTAISLIENYKVSTYLEQNVKLIKKEIETLFKKSGGETSLDQYM</sequence>
<evidence type="ECO:0000256" key="6">
    <source>
        <dbReference type="ARBA" id="ARBA00022722"/>
    </source>
</evidence>
<accession>A0A497EV17</accession>
<organism evidence="19 20">
    <name type="scientific">Thermoproteota archaeon</name>
    <dbReference type="NCBI Taxonomy" id="2056631"/>
    <lineage>
        <taxon>Archaea</taxon>
        <taxon>Thermoproteota</taxon>
    </lineage>
</organism>
<evidence type="ECO:0000259" key="16">
    <source>
        <dbReference type="Pfam" id="PF24844"/>
    </source>
</evidence>
<dbReference type="Proteomes" id="UP000278475">
    <property type="component" value="Unassembled WGS sequence"/>
</dbReference>
<protein>
    <recommendedName>
        <fullName evidence="14">DNA polymerase II large subunit</fullName>
        <shortName evidence="14">Pol II</shortName>
        <ecNumber evidence="14">2.7.7.7</ecNumber>
    </recommendedName>
    <alternativeName>
        <fullName evidence="14">Exodeoxyribonuclease large subunit</fullName>
        <ecNumber evidence="14">3.1.11.1</ecNumber>
    </alternativeName>
</protein>
<evidence type="ECO:0000256" key="12">
    <source>
        <dbReference type="ARBA" id="ARBA00025068"/>
    </source>
</evidence>
<feature type="domain" description="DNA polymerase II large subunit DP2 central" evidence="16">
    <location>
        <begin position="277"/>
        <end position="675"/>
    </location>
</feature>
<evidence type="ECO:0000259" key="15">
    <source>
        <dbReference type="Pfam" id="PF03833"/>
    </source>
</evidence>
<keyword evidence="7 14" id="KW-0378">Hydrolase</keyword>
<dbReference type="NCBIfam" id="NF003103">
    <property type="entry name" value="PRK04023.1"/>
    <property type="match status" value="1"/>
</dbReference>
<comment type="function">
    <text evidence="12 14">Possesses two activities: a DNA synthesis (polymerase) and an exonucleolytic activity that degrades single-stranded DNA in the 3'- to 5'-direction. Has a template-primer preference which is characteristic of a replicative DNA polymerase.</text>
</comment>
<name>A0A497EV17_9CREN</name>
<dbReference type="GO" id="GO:0006308">
    <property type="term" value="P:DNA catabolic process"/>
    <property type="evidence" value="ECO:0007669"/>
    <property type="project" value="UniProtKB-UniRule"/>
</dbReference>
<keyword evidence="9 14" id="KW-0239">DNA-directed DNA polymerase</keyword>
<dbReference type="InterPro" id="IPR056171">
    <property type="entry name" value="PolC_DP2_central_dom"/>
</dbReference>
<evidence type="ECO:0000256" key="5">
    <source>
        <dbReference type="ARBA" id="ARBA00022705"/>
    </source>
</evidence>
<feature type="domain" description="DNA polymerase II large subunit DP2 catalytic" evidence="17">
    <location>
        <begin position="712"/>
        <end position="1007"/>
    </location>
</feature>
<dbReference type="PIRSF" id="PIRSF016275">
    <property type="entry name" value="PolC_DP2"/>
    <property type="match status" value="1"/>
</dbReference>
<keyword evidence="6 14" id="KW-0540">Nuclease</keyword>
<feature type="domain" description="DNA polymerase II large subunit DP2 N-terminal" evidence="15">
    <location>
        <begin position="9"/>
        <end position="274"/>
    </location>
</feature>
<evidence type="ECO:0000313" key="18">
    <source>
        <dbReference type="EMBL" id="RLE48964.1"/>
    </source>
</evidence>
<dbReference type="EMBL" id="QMQX01000122">
    <property type="protein sequence ID" value="RLE51233.1"/>
    <property type="molecule type" value="Genomic_DNA"/>
</dbReference>
<dbReference type="Pfam" id="PF03833">
    <property type="entry name" value="PolC_DP2_N"/>
    <property type="match status" value="1"/>
</dbReference>
<dbReference type="EC" id="3.1.11.1" evidence="14"/>
<evidence type="ECO:0000256" key="10">
    <source>
        <dbReference type="ARBA" id="ARBA00023125"/>
    </source>
</evidence>
<dbReference type="Pfam" id="PF24846">
    <property type="entry name" value="PolC_DP2_cat"/>
    <property type="match status" value="1"/>
</dbReference>
<evidence type="ECO:0000256" key="11">
    <source>
        <dbReference type="ARBA" id="ARBA00023268"/>
    </source>
</evidence>
<dbReference type="PANTHER" id="PTHR42210">
    <property type="entry name" value="DNA POLYMERASE II LARGE SUBUNIT"/>
    <property type="match status" value="1"/>
</dbReference>
<keyword evidence="8 14" id="KW-0269">Exonuclease</keyword>